<dbReference type="InterPro" id="IPR001304">
    <property type="entry name" value="C-type_lectin-like"/>
</dbReference>
<dbReference type="InterPro" id="IPR034007">
    <property type="entry name" value="CTLD_bac"/>
</dbReference>
<evidence type="ECO:0000256" key="1">
    <source>
        <dbReference type="SAM" id="SignalP"/>
    </source>
</evidence>
<dbReference type="InterPro" id="IPR016186">
    <property type="entry name" value="C-type_lectin-like/link_sf"/>
</dbReference>
<dbReference type="CDD" id="cd03603">
    <property type="entry name" value="CLECT_VCBS"/>
    <property type="match status" value="1"/>
</dbReference>
<dbReference type="NCBIfam" id="TIGR04131">
    <property type="entry name" value="Bac_Flav_CTERM"/>
    <property type="match status" value="1"/>
</dbReference>
<dbReference type="Gene3D" id="3.10.100.10">
    <property type="entry name" value="Mannose-Binding Protein A, subunit A"/>
    <property type="match status" value="1"/>
</dbReference>
<dbReference type="EMBL" id="BAABJJ010000003">
    <property type="protein sequence ID" value="GAA4934055.1"/>
    <property type="molecule type" value="Genomic_DNA"/>
</dbReference>
<feature type="domain" description="C-type lectin" evidence="2">
    <location>
        <begin position="147"/>
        <end position="270"/>
    </location>
</feature>
<dbReference type="InterPro" id="IPR044023">
    <property type="entry name" value="Ig_7"/>
</dbReference>
<dbReference type="InterPro" id="IPR026341">
    <property type="entry name" value="T9SS_type_B"/>
</dbReference>
<reference evidence="4" key="1">
    <citation type="journal article" date="2019" name="Int. J. Syst. Evol. Microbiol.">
        <title>The Global Catalogue of Microorganisms (GCM) 10K type strain sequencing project: providing services to taxonomists for standard genome sequencing and annotation.</title>
        <authorList>
            <consortium name="The Broad Institute Genomics Platform"/>
            <consortium name="The Broad Institute Genome Sequencing Center for Infectious Disease"/>
            <person name="Wu L."/>
            <person name="Ma J."/>
        </authorList>
    </citation>
    <scope>NUCLEOTIDE SEQUENCE [LARGE SCALE GENOMIC DNA]</scope>
    <source>
        <strain evidence="4">JCM 18285</strain>
    </source>
</reference>
<keyword evidence="1" id="KW-0732">Signal</keyword>
<evidence type="ECO:0000313" key="4">
    <source>
        <dbReference type="Proteomes" id="UP001501302"/>
    </source>
</evidence>
<gene>
    <name evidence="3" type="ORF">GCM10023314_03150</name>
</gene>
<dbReference type="Pfam" id="PF13585">
    <property type="entry name" value="CHU_C"/>
    <property type="match status" value="1"/>
</dbReference>
<name>A0ABP9G9I9_9FLAO</name>
<accession>A0ABP9G9I9</accession>
<dbReference type="Pfam" id="PF19081">
    <property type="entry name" value="Ig_7"/>
    <property type="match status" value="3"/>
</dbReference>
<comment type="caution">
    <text evidence="3">The sequence shown here is derived from an EMBL/GenBank/DDBJ whole genome shotgun (WGS) entry which is preliminary data.</text>
</comment>
<evidence type="ECO:0000259" key="2">
    <source>
        <dbReference type="PROSITE" id="PS50041"/>
    </source>
</evidence>
<dbReference type="PROSITE" id="PS50041">
    <property type="entry name" value="C_TYPE_LECTIN_2"/>
    <property type="match status" value="1"/>
</dbReference>
<keyword evidence="4" id="KW-1185">Reference proteome</keyword>
<proteinExistence type="predicted"/>
<feature type="signal peptide" evidence="1">
    <location>
        <begin position="1"/>
        <end position="27"/>
    </location>
</feature>
<dbReference type="RefSeq" id="WP_345189777.1">
    <property type="nucleotide sequence ID" value="NZ_BAABJJ010000003.1"/>
</dbReference>
<feature type="chain" id="PRO_5045553891" description="C-type lectin domain-containing protein" evidence="1">
    <location>
        <begin position="28"/>
        <end position="1097"/>
    </location>
</feature>
<dbReference type="InterPro" id="IPR016187">
    <property type="entry name" value="CTDL_fold"/>
</dbReference>
<evidence type="ECO:0000313" key="3">
    <source>
        <dbReference type="EMBL" id="GAA4934055.1"/>
    </source>
</evidence>
<organism evidence="3 4">
    <name type="scientific">Algibacter agarivorans</name>
    <dbReference type="NCBI Taxonomy" id="1109741"/>
    <lineage>
        <taxon>Bacteria</taxon>
        <taxon>Pseudomonadati</taxon>
        <taxon>Bacteroidota</taxon>
        <taxon>Flavobacteriia</taxon>
        <taxon>Flavobacteriales</taxon>
        <taxon>Flavobacteriaceae</taxon>
        <taxon>Algibacter</taxon>
    </lineage>
</organism>
<sequence>MFNKKYNTVIYIVVLLFASNFCWSQNAAPVLSASGNQPYCPKSQINIVTDFDIVDPDDTDMESLFIQISTGYVQGEDTLTLTGSHPNILTSWNSTEGKLKLFGIGSAFVSYADLIAATKEIVFQSISNNPSDKVFSITIGLANFLPSTGHYYEYVPSIGITWTSAKTAADIKTYFGLQGYLATITSAEEAQLSGEQASGAGWIGGSDSQTEGIWKWVTGPEAGTVFWNGGINGSTPNYAFWNTNEPNQFGDEDYAHVTAPGVGIAGSWNDLTNTGGASGDYQPKGYIMEYGGLPGDPSLNISASSSIYTSLISDSEAATICGSGSTSLKATASQGDVLWFDAPTGGVQLYNGDVFTTPTLNSTTTYYVLASVNGCVEGERTAVTTTVIEIPSIDSVSSDLICDSGSGTLSATASSGTINWYDSSSGGVSLHTGSSFITPTLNSTTTYYVDATINGCTTLTRTPVTLTVQVTPLPAANTIQGFCDIVQATISNIGITGSSVLWYTSASGGIPLDTSTLLTTNTTYYATQTINNCESIDRLPVNVILYETVVLPPTSNVPILNACDSMADGDDTNGFATFDLTANETILLNGKDASNYLFYYYTDSAYTAPITTPNNTYLNTIQGGQTIYVRIVNTLNNLCFTDTSFDIVVNELPVVQPNVILKNCDEDGSSDGFTDYNLTEANAIITNNNSEGLDITYHLNASDANSGTDVIDASLFNNSTANMVHARVENNMGCFRVSQVNLQVSTTAFSNGYLQELDTCDDASTDGFHVFDLNLASDDFISEFPLGQNLSVKYYRNLNDAQLEQDEILEVNGFTNETPFSQLLYVRVESDDNGECFGLGPHLLLTVHPKPEFEVDQTEIYCLDNNPISLFTYNPSGNYSYEWKDINGTVVSTLPNASVLSGGVYTVIATSVFGCESFPASFDVVESAMATIDLDDITIVELSNNNSISIDNDNNNLGIGDYEFSLDDIDGPYQDVPFFDSVGAGAHIIYVKDKNKCGISSLEVFILGFPKFFTPNNDGNNDTWQIKGMGADFLGASKVSVYNRYGKLVKQLNAKNGIWDGTFKGLQLPSSDYWFIAELIEISGSVKIYRGHFSLIR</sequence>
<protein>
    <recommendedName>
        <fullName evidence="2">C-type lectin domain-containing protein</fullName>
    </recommendedName>
</protein>
<dbReference type="Proteomes" id="UP001501302">
    <property type="component" value="Unassembled WGS sequence"/>
</dbReference>
<dbReference type="SUPFAM" id="SSF56436">
    <property type="entry name" value="C-type lectin-like"/>
    <property type="match status" value="1"/>
</dbReference>